<dbReference type="Pfam" id="PF17851">
    <property type="entry name" value="GH43_C2"/>
    <property type="match status" value="1"/>
</dbReference>
<dbReference type="InterPro" id="IPR051795">
    <property type="entry name" value="Glycosyl_Hydrlase_43"/>
</dbReference>
<gene>
    <name evidence="6" type="ORF">E4U43_002132</name>
</gene>
<feature type="domain" description="Beta-xylosidase C-terminal Concanavalin A-like" evidence="5">
    <location>
        <begin position="250"/>
        <end position="449"/>
    </location>
</feature>
<dbReference type="EMBL" id="SRPW01001733">
    <property type="protein sequence ID" value="KAG5999332.1"/>
    <property type="molecule type" value="Genomic_DNA"/>
</dbReference>
<comment type="similarity">
    <text evidence="1 4">Belongs to the glycosyl hydrolase 43 family.</text>
</comment>
<evidence type="ECO:0000256" key="1">
    <source>
        <dbReference type="ARBA" id="ARBA00009865"/>
    </source>
</evidence>
<feature type="non-terminal residue" evidence="6">
    <location>
        <position position="466"/>
    </location>
</feature>
<dbReference type="Proteomes" id="UP000748025">
    <property type="component" value="Unassembled WGS sequence"/>
</dbReference>
<evidence type="ECO:0000256" key="4">
    <source>
        <dbReference type="RuleBase" id="RU361187"/>
    </source>
</evidence>
<dbReference type="InterPro" id="IPR006710">
    <property type="entry name" value="Glyco_hydro_43"/>
</dbReference>
<comment type="caution">
    <text evidence="6">The sequence shown here is derived from an EMBL/GenBank/DDBJ whole genome shotgun (WGS) entry which is preliminary data.</text>
</comment>
<dbReference type="Gene3D" id="2.115.10.20">
    <property type="entry name" value="Glycosyl hydrolase domain, family 43"/>
    <property type="match status" value="1"/>
</dbReference>
<dbReference type="PANTHER" id="PTHR42812:SF15">
    <property type="entry name" value="HYDROLASE, PUTATIVE (AFU_ORTHOLOGUE AFUA_2G00930)-RELATED"/>
    <property type="match status" value="1"/>
</dbReference>
<dbReference type="InterPro" id="IPR041542">
    <property type="entry name" value="GH43_C2"/>
</dbReference>
<dbReference type="Gene3D" id="2.60.120.200">
    <property type="match status" value="1"/>
</dbReference>
<dbReference type="AlphaFoldDB" id="A0A9P7SYK8"/>
<dbReference type="InterPro" id="IPR013320">
    <property type="entry name" value="ConA-like_dom_sf"/>
</dbReference>
<dbReference type="SUPFAM" id="SSF75005">
    <property type="entry name" value="Arabinanase/levansucrase/invertase"/>
    <property type="match status" value="1"/>
</dbReference>
<dbReference type="SUPFAM" id="SSF49899">
    <property type="entry name" value="Concanavalin A-like lectins/glucanases"/>
    <property type="match status" value="1"/>
</dbReference>
<evidence type="ECO:0000259" key="5">
    <source>
        <dbReference type="Pfam" id="PF17851"/>
    </source>
</evidence>
<dbReference type="OrthoDB" id="2139957at2759"/>
<evidence type="ECO:0000313" key="7">
    <source>
        <dbReference type="Proteomes" id="UP000748025"/>
    </source>
</evidence>
<dbReference type="PANTHER" id="PTHR42812">
    <property type="entry name" value="BETA-XYLOSIDASE"/>
    <property type="match status" value="1"/>
</dbReference>
<protein>
    <recommendedName>
        <fullName evidence="5">Beta-xylosidase C-terminal Concanavalin A-like domain-containing protein</fullName>
    </recommendedName>
</protein>
<accession>A0A9P7SYK8</accession>
<proteinExistence type="inferred from homology"/>
<keyword evidence="2 4" id="KW-0378">Hydrolase</keyword>
<evidence type="ECO:0000256" key="2">
    <source>
        <dbReference type="ARBA" id="ARBA00022801"/>
    </source>
</evidence>
<keyword evidence="3 4" id="KW-0326">Glycosidase</keyword>
<organism evidence="6 7">
    <name type="scientific">Claviceps pusilla</name>
    <dbReference type="NCBI Taxonomy" id="123648"/>
    <lineage>
        <taxon>Eukaryota</taxon>
        <taxon>Fungi</taxon>
        <taxon>Dikarya</taxon>
        <taxon>Ascomycota</taxon>
        <taxon>Pezizomycotina</taxon>
        <taxon>Sordariomycetes</taxon>
        <taxon>Hypocreomycetidae</taxon>
        <taxon>Hypocreales</taxon>
        <taxon>Clavicipitaceae</taxon>
        <taxon>Claviceps</taxon>
    </lineage>
</organism>
<name>A0A9P7SYK8_9HYPO</name>
<dbReference type="GO" id="GO:0005975">
    <property type="term" value="P:carbohydrate metabolic process"/>
    <property type="evidence" value="ECO:0007669"/>
    <property type="project" value="InterPro"/>
</dbReference>
<evidence type="ECO:0000313" key="6">
    <source>
        <dbReference type="EMBL" id="KAG5999332.1"/>
    </source>
</evidence>
<dbReference type="InterPro" id="IPR023296">
    <property type="entry name" value="Glyco_hydro_beta-prop_sf"/>
</dbReference>
<dbReference type="Pfam" id="PF04616">
    <property type="entry name" value="Glyco_hydro_43"/>
    <property type="match status" value="1"/>
</dbReference>
<reference evidence="6" key="1">
    <citation type="journal article" date="2020" name="bioRxiv">
        <title>Whole genome comparisons of ergot fungi reveals the divergence and evolution of species within the genus Claviceps are the result of varying mechanisms driving genome evolution and host range expansion.</title>
        <authorList>
            <person name="Wyka S.A."/>
            <person name="Mondo S.J."/>
            <person name="Liu M."/>
            <person name="Dettman J."/>
            <person name="Nalam V."/>
            <person name="Broders K.D."/>
        </authorList>
    </citation>
    <scope>NUCLEOTIDE SEQUENCE</scope>
    <source>
        <strain evidence="6">CCC 602</strain>
    </source>
</reference>
<keyword evidence="7" id="KW-1185">Reference proteome</keyword>
<dbReference type="GO" id="GO:0004553">
    <property type="term" value="F:hydrolase activity, hydrolyzing O-glycosyl compounds"/>
    <property type="evidence" value="ECO:0007669"/>
    <property type="project" value="InterPro"/>
</dbReference>
<evidence type="ECO:0000256" key="3">
    <source>
        <dbReference type="ARBA" id="ARBA00023295"/>
    </source>
</evidence>
<sequence length="466" mass="51400">WEYIGHSIPELDWGSNYSLQGGNAYVKGVFASSVRRRPSDGTWFWVGCVEYRDSYIYTAPSATGPWTRYAEYPKQCFYDCGLLFDDDDTPYIAHGSRVIHVTRLSGDLKSQVDSQPVYTYEGNAEGSRMYKIKDTYYVLNIDPVTNVEYVMKSKGVQGPYESATLSDGLKCPIPKAGSPHQGGIVDDPQGNWYYMAFCDAYPGGRVPVLAPIFFNADGFPQLQDPSRWPSNITTPMESAVPPRTPSYYHDDFRATSLGHRWEWNHNPLASAFSVGDGLTLKTATVTNDIYQAQNTLTHRIPGPQSSATIKLSFQNMTDGDRAGLVLLRDTSAWVGVINNGGSATVAVWTDCKLKMVQDKVWATTNTGRLQASATIPSSRNGIATTAIWLRAAADIAPSGSRSVDFSYSVDGESFQSIGSPFKMTKTWPFFMGYRYGIFNFATRALGGSVLVENFDIDVSVSDVIHG</sequence>